<reference evidence="9" key="1">
    <citation type="journal article" date="2019" name="Int. J. Syst. Evol. Microbiol.">
        <title>The Global Catalogue of Microorganisms (GCM) 10K type strain sequencing project: providing services to taxonomists for standard genome sequencing and annotation.</title>
        <authorList>
            <consortium name="The Broad Institute Genomics Platform"/>
            <consortium name="The Broad Institute Genome Sequencing Center for Infectious Disease"/>
            <person name="Wu L."/>
            <person name="Ma J."/>
        </authorList>
    </citation>
    <scope>NUCLEOTIDE SEQUENCE [LARGE SCALE GENOMIC DNA]</scope>
    <source>
        <strain evidence="9">CCUG 71848</strain>
    </source>
</reference>
<keyword evidence="9" id="KW-1185">Reference proteome</keyword>
<dbReference type="InterPro" id="IPR013525">
    <property type="entry name" value="ABC2_TM"/>
</dbReference>
<dbReference type="Proteomes" id="UP001597156">
    <property type="component" value="Unassembled WGS sequence"/>
</dbReference>
<comment type="subcellular location">
    <subcellularLocation>
        <location evidence="1">Cell membrane</location>
        <topology evidence="1">Multi-pass membrane protein</topology>
    </subcellularLocation>
</comment>
<evidence type="ECO:0000256" key="6">
    <source>
        <dbReference type="SAM" id="Phobius"/>
    </source>
</evidence>
<keyword evidence="4 6" id="KW-1133">Transmembrane helix</keyword>
<keyword evidence="2" id="KW-1003">Cell membrane</keyword>
<evidence type="ECO:0000256" key="5">
    <source>
        <dbReference type="ARBA" id="ARBA00023136"/>
    </source>
</evidence>
<name>A0ABW3PDE2_9LACO</name>
<protein>
    <submittedName>
        <fullName evidence="8">ABC transporter permease</fullName>
    </submittedName>
</protein>
<dbReference type="Pfam" id="PF12698">
    <property type="entry name" value="ABC2_membrane_3"/>
    <property type="match status" value="1"/>
</dbReference>
<comment type="caution">
    <text evidence="8">The sequence shown here is derived from an EMBL/GenBank/DDBJ whole genome shotgun (WGS) entry which is preliminary data.</text>
</comment>
<evidence type="ECO:0000259" key="7">
    <source>
        <dbReference type="Pfam" id="PF12698"/>
    </source>
</evidence>
<feature type="domain" description="ABC-2 type transporter transmembrane" evidence="7">
    <location>
        <begin position="21"/>
        <end position="380"/>
    </location>
</feature>
<proteinExistence type="predicted"/>
<accession>A0ABW3PDE2</accession>
<evidence type="ECO:0000256" key="2">
    <source>
        <dbReference type="ARBA" id="ARBA00022475"/>
    </source>
</evidence>
<feature type="transmembrane region" description="Helical" evidence="6">
    <location>
        <begin position="272"/>
        <end position="301"/>
    </location>
</feature>
<dbReference type="PANTHER" id="PTHR30294">
    <property type="entry name" value="MEMBRANE COMPONENT OF ABC TRANSPORTER YHHJ-RELATED"/>
    <property type="match status" value="1"/>
</dbReference>
<dbReference type="RefSeq" id="WP_121977756.1">
    <property type="nucleotide sequence ID" value="NZ_JBHTLH010000005.1"/>
</dbReference>
<keyword evidence="5 6" id="KW-0472">Membrane</keyword>
<feature type="transmembrane region" description="Helical" evidence="6">
    <location>
        <begin position="313"/>
        <end position="340"/>
    </location>
</feature>
<sequence length="415" mass="44775">MTKLKVIMNQVYRKNLHSFGWWSMVLAPLICVLVFAGLNWFSTANQQTPKVAVVGSSAVTKGLVRQNSAHLHYVAYPTEAKAKAALSSADADGLLVVGNQTNQTKLYQRSDGQSIGIGTVQANLGRLKTAAVAQSLHLNQSQLTALLKLPRVAHQTVTLKGGQMVKTTNQSNATKDIVSIAVGLLMYLFLLSYGSIVASEIATEKGSRIEESILAAVDAKTQFYGKLTGIGALILTQLGCYTVVALGIGLFGNRLSIIKDWLSQIEWQQLGWSFVLILAASFVIGIISYTILAALCGSLVSTQEQASQAVQPVVLLSMVGYFASLMVANGNGAIMSVLSYLPFLSPMIMPVRYGIGQVDLMQAGLALGINFIFLIGFAMVSARAYQTNVLVYSQKGLWSSFRRSLPFGKRRPVRN</sequence>
<feature type="transmembrane region" description="Helical" evidence="6">
    <location>
        <begin position="21"/>
        <end position="41"/>
    </location>
</feature>
<feature type="transmembrane region" description="Helical" evidence="6">
    <location>
        <begin position="177"/>
        <end position="198"/>
    </location>
</feature>
<feature type="transmembrane region" description="Helical" evidence="6">
    <location>
        <begin position="360"/>
        <end position="380"/>
    </location>
</feature>
<evidence type="ECO:0000256" key="4">
    <source>
        <dbReference type="ARBA" id="ARBA00022989"/>
    </source>
</evidence>
<dbReference type="InterPro" id="IPR051449">
    <property type="entry name" value="ABC-2_transporter_component"/>
</dbReference>
<dbReference type="EMBL" id="JBHTLH010000005">
    <property type="protein sequence ID" value="MFD1124149.1"/>
    <property type="molecule type" value="Genomic_DNA"/>
</dbReference>
<evidence type="ECO:0000256" key="3">
    <source>
        <dbReference type="ARBA" id="ARBA00022692"/>
    </source>
</evidence>
<evidence type="ECO:0000256" key="1">
    <source>
        <dbReference type="ARBA" id="ARBA00004651"/>
    </source>
</evidence>
<feature type="transmembrane region" description="Helical" evidence="6">
    <location>
        <begin position="230"/>
        <end position="252"/>
    </location>
</feature>
<gene>
    <name evidence="8" type="ORF">ACFQ22_02065</name>
</gene>
<evidence type="ECO:0000313" key="9">
    <source>
        <dbReference type="Proteomes" id="UP001597156"/>
    </source>
</evidence>
<evidence type="ECO:0000313" key="8">
    <source>
        <dbReference type="EMBL" id="MFD1124149.1"/>
    </source>
</evidence>
<keyword evidence="3 6" id="KW-0812">Transmembrane</keyword>
<dbReference type="PANTHER" id="PTHR30294:SF29">
    <property type="entry name" value="MULTIDRUG ABC TRANSPORTER PERMEASE YBHS-RELATED"/>
    <property type="match status" value="1"/>
</dbReference>
<organism evidence="8 9">
    <name type="scientific">Lentilactobacillus raoultii</name>
    <dbReference type="NCBI Taxonomy" id="1987503"/>
    <lineage>
        <taxon>Bacteria</taxon>
        <taxon>Bacillati</taxon>
        <taxon>Bacillota</taxon>
        <taxon>Bacilli</taxon>
        <taxon>Lactobacillales</taxon>
        <taxon>Lactobacillaceae</taxon>
        <taxon>Lentilactobacillus</taxon>
    </lineage>
</organism>